<dbReference type="InterPro" id="IPR048365">
    <property type="entry name" value="TNP-like_RNaseH_N"/>
</dbReference>
<name>A0A9J6FC73_HAELO</name>
<gene>
    <name evidence="2" type="ORF">HPB48_021985</name>
</gene>
<protein>
    <recommendedName>
        <fullName evidence="1">Transposable element P transposase-like RNase H domain-containing protein</fullName>
    </recommendedName>
</protein>
<dbReference type="Proteomes" id="UP000821853">
    <property type="component" value="Chromosome 1"/>
</dbReference>
<dbReference type="OMA" id="WSEKRIR"/>
<keyword evidence="3" id="KW-1185">Reference proteome</keyword>
<evidence type="ECO:0000313" key="2">
    <source>
        <dbReference type="EMBL" id="KAH9360411.1"/>
    </source>
</evidence>
<reference evidence="2 3" key="1">
    <citation type="journal article" date="2020" name="Cell">
        <title>Large-Scale Comparative Analyses of Tick Genomes Elucidate Their Genetic Diversity and Vector Capacities.</title>
        <authorList>
            <consortium name="Tick Genome and Microbiome Consortium (TIGMIC)"/>
            <person name="Jia N."/>
            <person name="Wang J."/>
            <person name="Shi W."/>
            <person name="Du L."/>
            <person name="Sun Y."/>
            <person name="Zhan W."/>
            <person name="Jiang J.F."/>
            <person name="Wang Q."/>
            <person name="Zhang B."/>
            <person name="Ji P."/>
            <person name="Bell-Sakyi L."/>
            <person name="Cui X.M."/>
            <person name="Yuan T.T."/>
            <person name="Jiang B.G."/>
            <person name="Yang W.F."/>
            <person name="Lam T.T."/>
            <person name="Chang Q.C."/>
            <person name="Ding S.J."/>
            <person name="Wang X.J."/>
            <person name="Zhu J.G."/>
            <person name="Ruan X.D."/>
            <person name="Zhao L."/>
            <person name="Wei J.T."/>
            <person name="Ye R.Z."/>
            <person name="Que T.C."/>
            <person name="Du C.H."/>
            <person name="Zhou Y.H."/>
            <person name="Cheng J.X."/>
            <person name="Dai P.F."/>
            <person name="Guo W.B."/>
            <person name="Han X.H."/>
            <person name="Huang E.J."/>
            <person name="Li L.F."/>
            <person name="Wei W."/>
            <person name="Gao Y.C."/>
            <person name="Liu J.Z."/>
            <person name="Shao H.Z."/>
            <person name="Wang X."/>
            <person name="Wang C.C."/>
            <person name="Yang T.C."/>
            <person name="Huo Q.B."/>
            <person name="Li W."/>
            <person name="Chen H.Y."/>
            <person name="Chen S.E."/>
            <person name="Zhou L.G."/>
            <person name="Ni X.B."/>
            <person name="Tian J.H."/>
            <person name="Sheng Y."/>
            <person name="Liu T."/>
            <person name="Pan Y.S."/>
            <person name="Xia L.Y."/>
            <person name="Li J."/>
            <person name="Zhao F."/>
            <person name="Cao W.C."/>
        </authorList>
    </citation>
    <scope>NUCLEOTIDE SEQUENCE [LARGE SCALE GENOMIC DNA]</scope>
    <source>
        <strain evidence="2">HaeL-2018</strain>
    </source>
</reference>
<dbReference type="VEuPathDB" id="VectorBase:HLOH_053288"/>
<organism evidence="2 3">
    <name type="scientific">Haemaphysalis longicornis</name>
    <name type="common">Bush tick</name>
    <dbReference type="NCBI Taxonomy" id="44386"/>
    <lineage>
        <taxon>Eukaryota</taxon>
        <taxon>Metazoa</taxon>
        <taxon>Ecdysozoa</taxon>
        <taxon>Arthropoda</taxon>
        <taxon>Chelicerata</taxon>
        <taxon>Arachnida</taxon>
        <taxon>Acari</taxon>
        <taxon>Parasitiformes</taxon>
        <taxon>Ixodida</taxon>
        <taxon>Ixodoidea</taxon>
        <taxon>Ixodidae</taxon>
        <taxon>Haemaphysalinae</taxon>
        <taxon>Haemaphysalis</taxon>
    </lineage>
</organism>
<dbReference type="OrthoDB" id="6775048at2759"/>
<dbReference type="Pfam" id="PF21787">
    <property type="entry name" value="TNP-like_RNaseH_N"/>
    <property type="match status" value="1"/>
</dbReference>
<evidence type="ECO:0000259" key="1">
    <source>
        <dbReference type="Pfam" id="PF21787"/>
    </source>
</evidence>
<sequence>MSKIKFLNEDQKKVMTRKTSRGCAWSEKRIRTSLQIKHACGTAAYELLRPSYPLPSNRTLMRWLQNIHFLPGILHEVFDVLKRKVEAMVGIGKDCVLFMDEMEIAQGYEHDKTLDYLFGSTTLPDTLDKVANHALVSMVGGLNKRYKQMIAYLHVQVY</sequence>
<dbReference type="EMBL" id="JABSTR010000001">
    <property type="protein sequence ID" value="KAH9360411.1"/>
    <property type="molecule type" value="Genomic_DNA"/>
</dbReference>
<proteinExistence type="predicted"/>
<evidence type="ECO:0000313" key="3">
    <source>
        <dbReference type="Proteomes" id="UP000821853"/>
    </source>
</evidence>
<feature type="domain" description="Transposable element P transposase-like RNase H" evidence="1">
    <location>
        <begin position="71"/>
        <end position="155"/>
    </location>
</feature>
<accession>A0A9J6FC73</accession>
<comment type="caution">
    <text evidence="2">The sequence shown here is derived from an EMBL/GenBank/DDBJ whole genome shotgun (WGS) entry which is preliminary data.</text>
</comment>
<dbReference type="AlphaFoldDB" id="A0A9J6FC73"/>